<dbReference type="GO" id="GO:0004713">
    <property type="term" value="F:protein tyrosine kinase activity"/>
    <property type="evidence" value="ECO:0007669"/>
    <property type="project" value="TreeGrafter"/>
</dbReference>
<evidence type="ECO:0000259" key="2">
    <source>
        <dbReference type="Pfam" id="PF13614"/>
    </source>
</evidence>
<dbReference type="InterPro" id="IPR050445">
    <property type="entry name" value="Bact_polysacc_biosynth/exp"/>
</dbReference>
<dbReference type="GO" id="GO:0005886">
    <property type="term" value="C:plasma membrane"/>
    <property type="evidence" value="ECO:0007669"/>
    <property type="project" value="TreeGrafter"/>
</dbReference>
<name>A0A9D9IS53_9BACT</name>
<evidence type="ECO:0000313" key="4">
    <source>
        <dbReference type="EMBL" id="MBO8476653.1"/>
    </source>
</evidence>
<dbReference type="Gene3D" id="3.40.50.300">
    <property type="entry name" value="P-loop containing nucleotide triphosphate hydrolases"/>
    <property type="match status" value="1"/>
</dbReference>
<keyword evidence="1" id="KW-1133">Transmembrane helix</keyword>
<reference evidence="4" key="1">
    <citation type="submission" date="2020-10" db="EMBL/GenBank/DDBJ databases">
        <authorList>
            <person name="Gilroy R."/>
        </authorList>
    </citation>
    <scope>NUCLEOTIDE SEQUENCE</scope>
    <source>
        <strain evidence="4">6919</strain>
    </source>
</reference>
<evidence type="ECO:0000259" key="3">
    <source>
        <dbReference type="Pfam" id="PF13807"/>
    </source>
</evidence>
<dbReference type="PANTHER" id="PTHR32309:SF13">
    <property type="entry name" value="FERRIC ENTEROBACTIN TRANSPORT PROTEIN FEPE"/>
    <property type="match status" value="1"/>
</dbReference>
<accession>A0A9D9IS53</accession>
<comment type="caution">
    <text evidence="4">The sequence shown here is derived from an EMBL/GenBank/DDBJ whole genome shotgun (WGS) entry which is preliminary data.</text>
</comment>
<keyword evidence="1" id="KW-0472">Membrane</keyword>
<feature type="domain" description="Tyrosine-protein kinase G-rich" evidence="3">
    <location>
        <begin position="439"/>
        <end position="516"/>
    </location>
</feature>
<dbReference type="InterPro" id="IPR027417">
    <property type="entry name" value="P-loop_NTPase"/>
</dbReference>
<dbReference type="InterPro" id="IPR032807">
    <property type="entry name" value="GNVR"/>
</dbReference>
<dbReference type="EMBL" id="JADIMC010000075">
    <property type="protein sequence ID" value="MBO8476653.1"/>
    <property type="molecule type" value="Genomic_DNA"/>
</dbReference>
<dbReference type="AlphaFoldDB" id="A0A9D9IS53"/>
<organism evidence="4 5">
    <name type="scientific">Candidatus Limisoma faecipullorum</name>
    <dbReference type="NCBI Taxonomy" id="2840854"/>
    <lineage>
        <taxon>Bacteria</taxon>
        <taxon>Pseudomonadati</taxon>
        <taxon>Bacteroidota</taxon>
        <taxon>Bacteroidia</taxon>
        <taxon>Bacteroidales</taxon>
        <taxon>Candidatus Limisoma</taxon>
    </lineage>
</organism>
<feature type="domain" description="AAA" evidence="2">
    <location>
        <begin position="574"/>
        <end position="688"/>
    </location>
</feature>
<dbReference type="SUPFAM" id="SSF52540">
    <property type="entry name" value="P-loop containing nucleoside triphosphate hydrolases"/>
    <property type="match status" value="1"/>
</dbReference>
<dbReference type="InterPro" id="IPR025669">
    <property type="entry name" value="AAA_dom"/>
</dbReference>
<feature type="transmembrane region" description="Helical" evidence="1">
    <location>
        <begin position="22"/>
        <end position="41"/>
    </location>
</feature>
<gene>
    <name evidence="4" type="ORF">IAB88_06640</name>
</gene>
<dbReference type="Proteomes" id="UP000823598">
    <property type="component" value="Unassembled WGS sequence"/>
</dbReference>
<evidence type="ECO:0000313" key="5">
    <source>
        <dbReference type="Proteomes" id="UP000823598"/>
    </source>
</evidence>
<evidence type="ECO:0000256" key="1">
    <source>
        <dbReference type="SAM" id="Phobius"/>
    </source>
</evidence>
<keyword evidence="1" id="KW-0812">Transmembrane</keyword>
<proteinExistence type="predicted"/>
<reference evidence="4" key="2">
    <citation type="journal article" date="2021" name="PeerJ">
        <title>Extensive microbial diversity within the chicken gut microbiome revealed by metagenomics and culture.</title>
        <authorList>
            <person name="Gilroy R."/>
            <person name="Ravi A."/>
            <person name="Getino M."/>
            <person name="Pursley I."/>
            <person name="Horton D.L."/>
            <person name="Alikhan N.F."/>
            <person name="Baker D."/>
            <person name="Gharbi K."/>
            <person name="Hall N."/>
            <person name="Watson M."/>
            <person name="Adriaenssens E.M."/>
            <person name="Foster-Nyarko E."/>
            <person name="Jarju S."/>
            <person name="Secka A."/>
            <person name="Antonio M."/>
            <person name="Oren A."/>
            <person name="Chaudhuri R.R."/>
            <person name="La Ragione R."/>
            <person name="Hildebrand F."/>
            <person name="Pallen M.J."/>
        </authorList>
    </citation>
    <scope>NUCLEOTIDE SEQUENCE</scope>
    <source>
        <strain evidence="4">6919</strain>
    </source>
</reference>
<dbReference type="Pfam" id="PF13807">
    <property type="entry name" value="GNVR"/>
    <property type="match status" value="1"/>
</dbReference>
<protein>
    <submittedName>
        <fullName evidence="4">AAA family ATPase</fullName>
    </submittedName>
</protein>
<dbReference type="PANTHER" id="PTHR32309">
    <property type="entry name" value="TYROSINE-PROTEIN KINASE"/>
    <property type="match status" value="1"/>
</dbReference>
<sequence length="743" mass="82558">MEKNDSGTIDIRRTVYEIRKHWLYYVIAFVLFVGVGAFYVYKKNPVYLFHANMLVEQGDGGGGSSGMMAMMRNFSIGSFSAGSVDDELLVISSHSLVRDMVKSLGLNLTYVECDGVKNLPLYKKSPVDVLAPEAVFDTLSTGASFTIKIKPDGLVDVKVKQGRFTTVFNEKNCKLPITVALPTGGTFVIDKTSLFKKGEKREIKIALSSYDWITEKYLAELSIGPASKQSNGISCALEDNDTQRGLDVLNTLFGLYNERRIDENVDKTSRELKFLDERLATLTGQLYESEKKLEEFKTGNNLTDLETEAKVLLEQVTMNNQMVVQHQTQLAIFDMIEDFLQDPANQYSLIPVTSGVEYESAAKSIGDYNDLVLQRMRLDMSAKKDNKSLQILNAQIDAMRAGVMETIKKARESAEIAFRDYSDENGKYAGRMRSLPSFEREYVNLTRDREIKNSLYMFLIEQRESSLLKIGAVTPMGRMVDYAYRDVEPVAPSKIVVFGLALVLALLLPTCWCVYRALTAKKLILSADIDRYAGLPVVAEVGKAGDAVIDFTEDSKEAEDIRRLRNCLLERTEKTIAISSLQGGEGKSFIASNLAKSLSLSSHRVALLDLTSERKTSITLGVNPSSGVVDYVGDSNMSASDILGKSDICENVDVAVMGREFIQDALISARFSKLLAELKGRYDYVLVVLPSMDGSSSSERVADLCEKLLLVVRSGQLRKRYMPMFRRLSGNADAAVVLNCVNE</sequence>
<dbReference type="Pfam" id="PF13614">
    <property type="entry name" value="AAA_31"/>
    <property type="match status" value="1"/>
</dbReference>